<accession>A0A645HBN5</accession>
<reference evidence="1" key="1">
    <citation type="submission" date="2019-08" db="EMBL/GenBank/DDBJ databases">
        <authorList>
            <person name="Kucharzyk K."/>
            <person name="Murdoch R.W."/>
            <person name="Higgins S."/>
            <person name="Loffler F."/>
        </authorList>
    </citation>
    <scope>NUCLEOTIDE SEQUENCE</scope>
</reference>
<gene>
    <name evidence="1" type="ORF">SDC9_183944</name>
</gene>
<sequence length="169" mass="19008">MHGEYGADIFIEFDVFILDSHQRRYQAALPVVTVDDVGYKIDIGQCLKHGAAEIGEALALLIAVAVDRIARKIKLIVNKIIRYAVVFELLYAAILVPPAEINVKAEHMAHFRRPDFGNITIFGQYHARVDAPLFQLNGQRAHHVAKPAGLYERVALGCYKQHFHSPHPF</sequence>
<dbReference type="EMBL" id="VSSQ01090575">
    <property type="protein sequence ID" value="MPN36435.1"/>
    <property type="molecule type" value="Genomic_DNA"/>
</dbReference>
<organism evidence="1">
    <name type="scientific">bioreactor metagenome</name>
    <dbReference type="NCBI Taxonomy" id="1076179"/>
    <lineage>
        <taxon>unclassified sequences</taxon>
        <taxon>metagenomes</taxon>
        <taxon>ecological metagenomes</taxon>
    </lineage>
</organism>
<evidence type="ECO:0000313" key="1">
    <source>
        <dbReference type="EMBL" id="MPN36435.1"/>
    </source>
</evidence>
<dbReference type="AlphaFoldDB" id="A0A645HBN5"/>
<comment type="caution">
    <text evidence="1">The sequence shown here is derived from an EMBL/GenBank/DDBJ whole genome shotgun (WGS) entry which is preliminary data.</text>
</comment>
<name>A0A645HBN5_9ZZZZ</name>
<proteinExistence type="predicted"/>
<protein>
    <submittedName>
        <fullName evidence="1">Uncharacterized protein</fullName>
    </submittedName>
</protein>